<dbReference type="SMART" id="SM00065">
    <property type="entry name" value="GAF"/>
    <property type="match status" value="1"/>
</dbReference>
<keyword evidence="4" id="KW-0812">Transmembrane</keyword>
<dbReference type="Gene3D" id="3.30.450.40">
    <property type="match status" value="1"/>
</dbReference>
<dbReference type="EMBL" id="JXBL01000001">
    <property type="protein sequence ID" value="KIE42328.1"/>
    <property type="molecule type" value="Genomic_DNA"/>
</dbReference>
<accession>A0A0C1TSM1</accession>
<dbReference type="SUPFAM" id="SSF58104">
    <property type="entry name" value="Methyl-accepting chemotaxis protein (MCP) signaling domain"/>
    <property type="match status" value="1"/>
</dbReference>
<sequence length="663" mass="72467">MESGAVFKNRSSLYGVLGCALGIGAPIAWTFIRLIFFSDPGKPLLGQVFSDITRSTYQVALYTYMGMGTALVLAVVGHHIGKTSDELHKRAAELNLLHQEVASQKEIFENRYRILDNNIKNFHQISSKIQKSIDVDEVLRLCAEGLHDVLGYERVNILMADAARASLSFVAAVGTSDFNLAGVSLPLDQRGGVISKCFTDRQLYMIDDISAYPTDFRLQPPFDAIRALRSKSFVICPIVVKGEAIGVFAVDNRSSRRSLNDTDVDTIKLFADQASSAIVRINLLKAIGTLTSELETTFADLLKNRDHYSRYVVNLKEAVNSVADGTAHIASASESVLSAVDETSSAVSNIYVAIEQVTRNIDYLSESIDKSVSAMEELNSSIKNVEQSAAISHQVSSTVKEKADSGRAVVDETIQALDEIQRSVDQSFEAMKRLSENSGKIESIVGVINDITKRTNLLALNASIIAAQAGEYGKSFGVVADEIRNLSLQTGQSTGEITGIIEEIMRESRSAAQNITASKDLVQRGVELGGIMGQSLQVIHESSTRSMDMTHEIKTATEEQARSVQLVTNSIENVSSMSTQIYKASKEQSDAAMSIVRSVDTIKEMAQEMVRATVKQVEDGSEIKKSVEAVGEMVTRIFEDMEVRREESGEVVKELELMKKIAS</sequence>
<keyword evidence="4" id="KW-0472">Membrane</keyword>
<organism evidence="6 7">
    <name type="scientific">Geobacter soli</name>
    <dbReference type="NCBI Taxonomy" id="1510391"/>
    <lineage>
        <taxon>Bacteria</taxon>
        <taxon>Pseudomonadati</taxon>
        <taxon>Thermodesulfobacteriota</taxon>
        <taxon>Desulfuromonadia</taxon>
        <taxon>Geobacterales</taxon>
        <taxon>Geobacteraceae</taxon>
        <taxon>Geobacter</taxon>
    </lineage>
</organism>
<name>A0A0C1TSM1_9BACT</name>
<dbReference type="InterPro" id="IPR029016">
    <property type="entry name" value="GAF-like_dom_sf"/>
</dbReference>
<evidence type="ECO:0000313" key="6">
    <source>
        <dbReference type="EMBL" id="KIE42328.1"/>
    </source>
</evidence>
<dbReference type="FunFam" id="1.10.287.950:FF:000024">
    <property type="entry name" value="Methyl-accepting chemotaxis sensory transducer, class 40+24H"/>
    <property type="match status" value="1"/>
</dbReference>
<dbReference type="GO" id="GO:0007165">
    <property type="term" value="P:signal transduction"/>
    <property type="evidence" value="ECO:0007669"/>
    <property type="project" value="UniProtKB-KW"/>
</dbReference>
<evidence type="ECO:0000256" key="1">
    <source>
        <dbReference type="ARBA" id="ARBA00022500"/>
    </source>
</evidence>
<proteinExistence type="inferred from homology"/>
<dbReference type="PROSITE" id="PS50111">
    <property type="entry name" value="CHEMOTAXIS_TRANSDUC_2"/>
    <property type="match status" value="1"/>
</dbReference>
<dbReference type="GO" id="GO:0006935">
    <property type="term" value="P:chemotaxis"/>
    <property type="evidence" value="ECO:0007669"/>
    <property type="project" value="UniProtKB-KW"/>
</dbReference>
<dbReference type="CDD" id="cd11386">
    <property type="entry name" value="MCP_signal"/>
    <property type="match status" value="1"/>
</dbReference>
<evidence type="ECO:0000256" key="2">
    <source>
        <dbReference type="ARBA" id="ARBA00029447"/>
    </source>
</evidence>
<reference evidence="6 7" key="1">
    <citation type="submission" date="2015-01" db="EMBL/GenBank/DDBJ databases">
        <title>Genome sequence of the anaerobic bacterium Geobacter soli GSS01, a dissimilatory Fe(III) reducer from soil.</title>
        <authorList>
            <person name="Yang G."/>
            <person name="Zhou S."/>
        </authorList>
    </citation>
    <scope>NUCLEOTIDE SEQUENCE [LARGE SCALE GENOMIC DNA]</scope>
    <source>
        <strain evidence="6 7">GSS01</strain>
    </source>
</reference>
<keyword evidence="4" id="KW-1133">Transmembrane helix</keyword>
<evidence type="ECO:0000256" key="3">
    <source>
        <dbReference type="PROSITE-ProRule" id="PRU00284"/>
    </source>
</evidence>
<evidence type="ECO:0000313" key="7">
    <source>
        <dbReference type="Proteomes" id="UP000031433"/>
    </source>
</evidence>
<dbReference type="PANTHER" id="PTHR43531">
    <property type="entry name" value="PROTEIN ICFG"/>
    <property type="match status" value="1"/>
</dbReference>
<dbReference type="SMART" id="SM00283">
    <property type="entry name" value="MA"/>
    <property type="match status" value="1"/>
</dbReference>
<evidence type="ECO:0000259" key="5">
    <source>
        <dbReference type="PROSITE" id="PS50111"/>
    </source>
</evidence>
<dbReference type="RefSeq" id="WP_039644806.1">
    <property type="nucleotide sequence ID" value="NZ_JXBL01000001.1"/>
</dbReference>
<dbReference type="InterPro" id="IPR004089">
    <property type="entry name" value="MCPsignal_dom"/>
</dbReference>
<dbReference type="AlphaFoldDB" id="A0A0C1TSM1"/>
<feature type="transmembrane region" description="Helical" evidence="4">
    <location>
        <begin position="56"/>
        <end position="80"/>
    </location>
</feature>
<evidence type="ECO:0000256" key="4">
    <source>
        <dbReference type="SAM" id="Phobius"/>
    </source>
</evidence>
<feature type="transmembrane region" description="Helical" evidence="4">
    <location>
        <begin position="12"/>
        <end position="36"/>
    </location>
</feature>
<keyword evidence="3" id="KW-0807">Transducer</keyword>
<dbReference type="SUPFAM" id="SSF55781">
    <property type="entry name" value="GAF domain-like"/>
    <property type="match status" value="1"/>
</dbReference>
<comment type="caution">
    <text evidence="6">The sequence shown here is derived from an EMBL/GenBank/DDBJ whole genome shotgun (WGS) entry which is preliminary data.</text>
</comment>
<comment type="similarity">
    <text evidence="2">Belongs to the methyl-accepting chemotaxis (MCP) protein family.</text>
</comment>
<gene>
    <name evidence="6" type="ORF">SE37_06670</name>
</gene>
<keyword evidence="1" id="KW-0145">Chemotaxis</keyword>
<dbReference type="Pfam" id="PF01590">
    <property type="entry name" value="GAF"/>
    <property type="match status" value="1"/>
</dbReference>
<dbReference type="PANTHER" id="PTHR43531:SF11">
    <property type="entry name" value="METHYL-ACCEPTING CHEMOTAXIS PROTEIN 3"/>
    <property type="match status" value="1"/>
</dbReference>
<keyword evidence="7" id="KW-1185">Reference proteome</keyword>
<protein>
    <submittedName>
        <fullName evidence="6">Chemotaxis protein</fullName>
    </submittedName>
</protein>
<dbReference type="GO" id="GO:0005886">
    <property type="term" value="C:plasma membrane"/>
    <property type="evidence" value="ECO:0007669"/>
    <property type="project" value="TreeGrafter"/>
</dbReference>
<dbReference type="InterPro" id="IPR051310">
    <property type="entry name" value="MCP_chemotaxis"/>
</dbReference>
<dbReference type="Gene3D" id="1.10.287.950">
    <property type="entry name" value="Methyl-accepting chemotaxis protein"/>
    <property type="match status" value="1"/>
</dbReference>
<dbReference type="InterPro" id="IPR003018">
    <property type="entry name" value="GAF"/>
</dbReference>
<feature type="domain" description="Methyl-accepting transducer" evidence="5">
    <location>
        <begin position="339"/>
        <end position="575"/>
    </location>
</feature>
<dbReference type="Proteomes" id="UP000031433">
    <property type="component" value="Unassembled WGS sequence"/>
</dbReference>
<dbReference type="GO" id="GO:0004888">
    <property type="term" value="F:transmembrane signaling receptor activity"/>
    <property type="evidence" value="ECO:0007669"/>
    <property type="project" value="TreeGrafter"/>
</dbReference>
<dbReference type="Pfam" id="PF00015">
    <property type="entry name" value="MCPsignal"/>
    <property type="match status" value="1"/>
</dbReference>